<accession>A0A0F9JWP7</accession>
<dbReference type="AlphaFoldDB" id="A0A0F9JWP7"/>
<gene>
    <name evidence="1" type="ORF">LCGC14_1775660</name>
</gene>
<sequence>MKEPDVQVFVYNQDSQTLESVRARLEATGMDVQLVNITGVVEDHAAVVKSACAEIPVGSMDDVIRAAESAACIVSKEK</sequence>
<protein>
    <submittedName>
        <fullName evidence="1">Uncharacterized protein</fullName>
    </submittedName>
</protein>
<evidence type="ECO:0000313" key="1">
    <source>
        <dbReference type="EMBL" id="KKM03318.1"/>
    </source>
</evidence>
<dbReference type="EMBL" id="LAZR01016712">
    <property type="protein sequence ID" value="KKM03318.1"/>
    <property type="molecule type" value="Genomic_DNA"/>
</dbReference>
<comment type="caution">
    <text evidence="1">The sequence shown here is derived from an EMBL/GenBank/DDBJ whole genome shotgun (WGS) entry which is preliminary data.</text>
</comment>
<proteinExistence type="predicted"/>
<name>A0A0F9JWP7_9ZZZZ</name>
<reference evidence="1" key="1">
    <citation type="journal article" date="2015" name="Nature">
        <title>Complex archaea that bridge the gap between prokaryotes and eukaryotes.</title>
        <authorList>
            <person name="Spang A."/>
            <person name="Saw J.H."/>
            <person name="Jorgensen S.L."/>
            <person name="Zaremba-Niedzwiedzka K."/>
            <person name="Martijn J."/>
            <person name="Lind A.E."/>
            <person name="van Eijk R."/>
            <person name="Schleper C."/>
            <person name="Guy L."/>
            <person name="Ettema T.J."/>
        </authorList>
    </citation>
    <scope>NUCLEOTIDE SEQUENCE</scope>
</reference>
<organism evidence="1">
    <name type="scientific">marine sediment metagenome</name>
    <dbReference type="NCBI Taxonomy" id="412755"/>
    <lineage>
        <taxon>unclassified sequences</taxon>
        <taxon>metagenomes</taxon>
        <taxon>ecological metagenomes</taxon>
    </lineage>
</organism>